<evidence type="ECO:0000259" key="1">
    <source>
        <dbReference type="Pfam" id="PF23843"/>
    </source>
</evidence>
<dbReference type="InterPro" id="IPR055634">
    <property type="entry name" value="DUF7210"/>
</dbReference>
<accession>A0A0H3J3I9</accession>
<dbReference type="RefSeq" id="WP_003441204.1">
    <property type="nucleotide sequence ID" value="NZ_ANZB01000002.1"/>
</dbReference>
<dbReference type="KEGG" id="cpat:CLPA_c24210"/>
<name>A0A0H3J3I9_CLOPA</name>
<dbReference type="AlphaFoldDB" id="A0A0H3J3I9"/>
<evidence type="ECO:0000313" key="2">
    <source>
        <dbReference type="EMBL" id="AJA52479.1"/>
    </source>
</evidence>
<dbReference type="EMBL" id="JPGY02000001">
    <property type="protein sequence ID" value="KRU11511.1"/>
    <property type="molecule type" value="Genomic_DNA"/>
</dbReference>
<sequence>MAANNEEGKQENKTTKSKNMDTVEFIINVKYGDKVLKIGETLEVSPIQANILAKQGIAKKL</sequence>
<organism evidence="2 5">
    <name type="scientific">Clostridium pasteurianum DSM 525 = ATCC 6013</name>
    <dbReference type="NCBI Taxonomy" id="1262449"/>
    <lineage>
        <taxon>Bacteria</taxon>
        <taxon>Bacillati</taxon>
        <taxon>Bacillota</taxon>
        <taxon>Clostridia</taxon>
        <taxon>Eubacteriales</taxon>
        <taxon>Clostridiaceae</taxon>
        <taxon>Clostridium</taxon>
    </lineage>
</organism>
<dbReference type="Pfam" id="PF23843">
    <property type="entry name" value="DUF7210"/>
    <property type="match status" value="1"/>
</dbReference>
<dbReference type="Proteomes" id="UP000028042">
    <property type="component" value="Unassembled WGS sequence"/>
</dbReference>
<protein>
    <recommendedName>
        <fullName evidence="1">DUF7210 domain-containing protein</fullName>
    </recommendedName>
</protein>
<dbReference type="PATRIC" id="fig|1262449.3.peg.569"/>
<dbReference type="GeneID" id="93074561"/>
<evidence type="ECO:0000313" key="4">
    <source>
        <dbReference type="Proteomes" id="UP000028042"/>
    </source>
</evidence>
<gene>
    <name evidence="2" type="ORF">CLPA_c24210</name>
    <name evidence="3" type="ORF">CP6013_00758</name>
</gene>
<dbReference type="EMBL" id="CP009268">
    <property type="protein sequence ID" value="AJA52479.1"/>
    <property type="molecule type" value="Genomic_DNA"/>
</dbReference>
<reference evidence="3" key="2">
    <citation type="submission" date="2015-10" db="EMBL/GenBank/DDBJ databases">
        <title>Improved Draft Genome Sequence of Clostridium pasteurianum Strain ATCC 6013 (DSM 525) Using a Hybrid Next-Generation Sequencing Approach.</title>
        <authorList>
            <person name="Pyne M.E."/>
            <person name="Utturkar S.M."/>
            <person name="Brown S.D."/>
            <person name="Moo-Young M."/>
            <person name="Chung D.A."/>
            <person name="Chou P.C."/>
        </authorList>
    </citation>
    <scope>NUCLEOTIDE SEQUENCE</scope>
    <source>
        <strain evidence="3">ATCC 6013</strain>
    </source>
</reference>
<feature type="domain" description="DUF7210" evidence="1">
    <location>
        <begin position="22"/>
        <end position="58"/>
    </location>
</feature>
<dbReference type="Proteomes" id="UP000030905">
    <property type="component" value="Chromosome"/>
</dbReference>
<dbReference type="KEGG" id="cpae:CPAST_c24210"/>
<proteinExistence type="predicted"/>
<evidence type="ECO:0000313" key="5">
    <source>
        <dbReference type="Proteomes" id="UP000030905"/>
    </source>
</evidence>
<keyword evidence="5" id="KW-1185">Reference proteome</keyword>
<evidence type="ECO:0000313" key="3">
    <source>
        <dbReference type="EMBL" id="KRU11511.1"/>
    </source>
</evidence>
<reference evidence="3 4" key="3">
    <citation type="journal article" name="Genome Announc.">
        <title>Improved Draft Genome Sequence of Clostridium pasteurianum Strain ATCC 6013 (DSM 525) Using a Hybrid Next-Generation Sequencing Approach.</title>
        <authorList>
            <person name="Pyne M.E."/>
            <person name="Utturkar S."/>
            <person name="Brown S.D."/>
            <person name="Moo-Young M."/>
            <person name="Chung D.A."/>
            <person name="Chou C.P."/>
        </authorList>
    </citation>
    <scope>NUCLEOTIDE SEQUENCE [LARGE SCALE GENOMIC DNA]</scope>
    <source>
        <strain evidence="3 4">ATCC 6013</strain>
    </source>
</reference>
<reference evidence="2 5" key="1">
    <citation type="journal article" date="2015" name="Genome Announc.">
        <title>Complete Genome Sequence of the Nitrogen-Fixing and Solvent-Producing Clostridium pasteurianum DSM 525.</title>
        <authorList>
            <person name="Poehlein A."/>
            <person name="Grosse-Honebrink A."/>
            <person name="Zhang Y."/>
            <person name="Minton N.P."/>
            <person name="Daniel R."/>
        </authorList>
    </citation>
    <scope>NUCLEOTIDE SEQUENCE [LARGE SCALE GENOMIC DNA]</scope>
    <source>
        <strain evidence="2">DSM 525</strain>
        <strain evidence="5">DSM 525 / ATCC 6013</strain>
    </source>
</reference>